<evidence type="ECO:0008006" key="13">
    <source>
        <dbReference type="Google" id="ProtNLM"/>
    </source>
</evidence>
<feature type="compositionally biased region" description="Basic and acidic residues" evidence="11">
    <location>
        <begin position="221"/>
        <end position="236"/>
    </location>
</feature>
<proteinExistence type="inferred from homology"/>
<feature type="region of interest" description="Disordered" evidence="11">
    <location>
        <begin position="413"/>
        <end position="594"/>
    </location>
</feature>
<keyword evidence="7" id="KW-0206">Cytoskeleton</keyword>
<keyword evidence="5 10" id="KW-0175">Coiled coil</keyword>
<protein>
    <recommendedName>
        <fullName evidence="13">RIB43A domain with coiled-coils 2</fullName>
    </recommendedName>
</protein>
<feature type="coiled-coil region" evidence="10">
    <location>
        <begin position="282"/>
        <end position="341"/>
    </location>
</feature>
<name>A0A1B8XZM0_XENTR</name>
<feature type="region of interest" description="Disordered" evidence="11">
    <location>
        <begin position="106"/>
        <end position="131"/>
    </location>
</feature>
<evidence type="ECO:0000256" key="3">
    <source>
        <dbReference type="ARBA" id="ARBA00022490"/>
    </source>
</evidence>
<comment type="subunit">
    <text evidence="9">Microtubule inner protein component of sperm flagellar doublet microtubules.</text>
</comment>
<evidence type="ECO:0000256" key="4">
    <source>
        <dbReference type="ARBA" id="ARBA00022846"/>
    </source>
</evidence>
<evidence type="ECO:0000256" key="6">
    <source>
        <dbReference type="ARBA" id="ARBA00023069"/>
    </source>
</evidence>
<evidence type="ECO:0000313" key="12">
    <source>
        <dbReference type="EMBL" id="OCA16127.1"/>
    </source>
</evidence>
<keyword evidence="6" id="KW-0969">Cilium</keyword>
<dbReference type="PANTHER" id="PTHR14517:SF10">
    <property type="entry name" value="RIB43A-LIKE WITH COILED-COILS PROTEIN 2"/>
    <property type="match status" value="1"/>
</dbReference>
<reference evidence="12" key="2">
    <citation type="journal article" date="2010" name="Science">
        <title>The genome of the Western clawed frog Xenopus tropicalis.</title>
        <authorList>
            <person name="Hellsten U."/>
            <person name="Harland R.M."/>
            <person name="Gilchrist M.J."/>
            <person name="Hendrix D."/>
            <person name="Jurka J."/>
            <person name="Kapitonov V."/>
            <person name="Ovcharenko I."/>
            <person name="Putnam N.H."/>
            <person name="Shu S."/>
            <person name="Taher L."/>
            <person name="Blitz I.L."/>
            <person name="Blumberg B."/>
            <person name="Dichmann D.S."/>
            <person name="Dubchak I."/>
            <person name="Amaya E."/>
            <person name="Detter J.C."/>
            <person name="Fletcher R."/>
            <person name="Gerhard D.S."/>
            <person name="Goodstein D."/>
            <person name="Graves T."/>
            <person name="Grigoriev I.V."/>
            <person name="Grimwood J."/>
            <person name="Kawashima T."/>
            <person name="Lindquist E."/>
            <person name="Lucas S.M."/>
            <person name="Mead P.E."/>
            <person name="Mitros T."/>
            <person name="Ogino H."/>
            <person name="Ohta Y."/>
            <person name="Poliakov A.V."/>
            <person name="Pollet N."/>
            <person name="Robert J."/>
            <person name="Salamov A."/>
            <person name="Sater A.K."/>
            <person name="Schmutz J."/>
            <person name="Terry A."/>
            <person name="Vize P.D."/>
            <person name="Warren W.C."/>
            <person name="Wells D."/>
            <person name="Wills A."/>
            <person name="Wilson R.K."/>
            <person name="Zimmerman L.B."/>
            <person name="Zorn A.M."/>
            <person name="Grainger R."/>
            <person name="Grammer T."/>
            <person name="Khokha M.K."/>
            <person name="Richardson P.M."/>
            <person name="Rokhsar D.S."/>
        </authorList>
    </citation>
    <scope>NUCLEOTIDE SEQUENCE [LARGE SCALE GENOMIC DNA]</scope>
    <source>
        <strain evidence="12">Nigerian</strain>
    </source>
</reference>
<evidence type="ECO:0000256" key="2">
    <source>
        <dbReference type="ARBA" id="ARBA00006875"/>
    </source>
</evidence>
<dbReference type="InterPro" id="IPR008805">
    <property type="entry name" value="RIB43A"/>
</dbReference>
<evidence type="ECO:0000256" key="5">
    <source>
        <dbReference type="ARBA" id="ARBA00023054"/>
    </source>
</evidence>
<comment type="subcellular location">
    <subcellularLocation>
        <location evidence="1">Cytoplasm</location>
        <location evidence="1">Cytoskeleton</location>
        <location evidence="1">Flagellum axoneme</location>
    </subcellularLocation>
</comment>
<keyword evidence="4" id="KW-0282">Flagellum</keyword>
<evidence type="ECO:0000256" key="9">
    <source>
        <dbReference type="ARBA" id="ARBA00046435"/>
    </source>
</evidence>
<evidence type="ECO:0000256" key="8">
    <source>
        <dbReference type="ARBA" id="ARBA00023273"/>
    </source>
</evidence>
<keyword evidence="3" id="KW-0963">Cytoplasm</keyword>
<keyword evidence="8" id="KW-0966">Cell projection</keyword>
<sequence>MYRLDLPADRREASLLERKRTAELQRHNRIFSSHTRTVGVDKPALDTQIQDKKLQEEIENKRKEAYAAQMKQNDQIASALDERMQRDVRDLNKAIDEFRLTFQKKEDRREYDLSDPEALKKELPPRVSDGDPRCTVSGVQRLLGEDLTVDSRRQMQQEQLREWSLQQQEEQARALEEQRLRDGNYDKMRVELDQKAAELQQLELQTRRAVCAATKDFNRAQAEETTERKKLERKQEEEDNSVEISNLINGDLLSEDPAQAASAFGPHRVVPDRWKGMSSAQLEAINNVQQQQIQERMRLREEERVREAELYRQRVQAARAMVLLERQQKREEKELRKAQDHMNLQLAQAQRAHGVERLKLIGEISCSLEADPRDVNSSQTEAAGAKEPSRINDERLRVGADEMQMDLVGSRYGDAIPTGNTDPEIPTGNTDPEIHTGNTDPEIHTGNTDPEIHTGNTDPEIHTGNTDPEIHTGNTDPEIHTGNTDPEIHTGNTDPEIHTGNTDPEIHTGNTDPEIHTGNTDPEIHAGNTDPEIHAGNTDPEIHTGNTDPEIHTGNTDPEIHTGNTDPEIHTGNTDPEIHTGNTDPEIHTGNTDP</sequence>
<dbReference type="AlphaFoldDB" id="A0A1B8XZM0"/>
<reference evidence="12" key="1">
    <citation type="submission" date="2009-11" db="EMBL/GenBank/DDBJ databases">
        <authorList>
            <consortium name="US DOE Joint Genome Institute (JGI-PGF)"/>
            <person name="Ottilar R."/>
            <person name="Schmutz J."/>
            <person name="Salamov A."/>
            <person name="Cheng J.F."/>
            <person name="Lucas S."/>
            <person name="Pitluck S."/>
            <person name="Gundlach H."/>
            <person name="Guo Y."/>
            <person name="Haberer G."/>
            <person name="Nasrallah J."/>
            <person name="Mayer K.F.X."/>
            <person name="van de Peer Y."/>
            <person name="Weigel D."/>
            <person name="Grigoriev I.V."/>
        </authorList>
    </citation>
    <scope>NUCLEOTIDE SEQUENCE</scope>
    <source>
        <strain evidence="12">Nigerian</strain>
    </source>
</reference>
<evidence type="ECO:0000256" key="1">
    <source>
        <dbReference type="ARBA" id="ARBA00004611"/>
    </source>
</evidence>
<reference evidence="12" key="3">
    <citation type="submission" date="2016-05" db="EMBL/GenBank/DDBJ databases">
        <title>WGS assembly of Xenopus tropicalis.</title>
        <authorList>
            <person name="Sessions A."/>
            <person name="Jenkins J."/>
            <person name="Mitros T."/>
            <person name="Lyons J.T."/>
            <person name="Dichmann D.S."/>
            <person name="Robert J."/>
            <person name="Harland R.M."/>
            <person name="Rokhsar D.S."/>
        </authorList>
    </citation>
    <scope>NUCLEOTIDE SEQUENCE</scope>
    <source>
        <strain evidence="12">Nigerian</strain>
    </source>
</reference>
<dbReference type="Pfam" id="PF05914">
    <property type="entry name" value="RIB43A"/>
    <property type="match status" value="1"/>
</dbReference>
<evidence type="ECO:0000256" key="11">
    <source>
        <dbReference type="SAM" id="MobiDB-lite"/>
    </source>
</evidence>
<evidence type="ECO:0000256" key="10">
    <source>
        <dbReference type="SAM" id="Coils"/>
    </source>
</evidence>
<evidence type="ECO:0000256" key="7">
    <source>
        <dbReference type="ARBA" id="ARBA00023212"/>
    </source>
</evidence>
<dbReference type="EMBL" id="KV460663">
    <property type="protein sequence ID" value="OCA16127.1"/>
    <property type="molecule type" value="Genomic_DNA"/>
</dbReference>
<accession>A0A1B8XZM0</accession>
<comment type="similarity">
    <text evidence="2">Belongs to the RIB43A family.</text>
</comment>
<feature type="region of interest" description="Disordered" evidence="11">
    <location>
        <begin position="221"/>
        <end position="243"/>
    </location>
</feature>
<organism evidence="12">
    <name type="scientific">Xenopus tropicalis</name>
    <name type="common">Western clawed frog</name>
    <name type="synonym">Silurana tropicalis</name>
    <dbReference type="NCBI Taxonomy" id="8364"/>
    <lineage>
        <taxon>Eukaryota</taxon>
        <taxon>Metazoa</taxon>
        <taxon>Chordata</taxon>
        <taxon>Craniata</taxon>
        <taxon>Vertebrata</taxon>
        <taxon>Euteleostomi</taxon>
        <taxon>Amphibia</taxon>
        <taxon>Batrachia</taxon>
        <taxon>Anura</taxon>
        <taxon>Pipoidea</taxon>
        <taxon>Pipidae</taxon>
        <taxon>Xenopodinae</taxon>
        <taxon>Xenopus</taxon>
        <taxon>Silurana</taxon>
    </lineage>
</organism>
<gene>
    <name evidence="12" type="ORF">XENTR_v90028723mg</name>
</gene>
<dbReference type="PANTHER" id="PTHR14517">
    <property type="entry name" value="RIB43A-RELATED"/>
    <property type="match status" value="1"/>
</dbReference>